<dbReference type="InterPro" id="IPR028250">
    <property type="entry name" value="DsbDN"/>
</dbReference>
<evidence type="ECO:0000256" key="1">
    <source>
        <dbReference type="SAM" id="SignalP"/>
    </source>
</evidence>
<protein>
    <submittedName>
        <fullName evidence="3">Protein-disulfide reductase DsbD domain-containing protein</fullName>
    </submittedName>
</protein>
<dbReference type="Pfam" id="PF11412">
    <property type="entry name" value="DsbD_N"/>
    <property type="match status" value="1"/>
</dbReference>
<reference evidence="4" key="1">
    <citation type="journal article" date="2019" name="Int. J. Syst. Evol. Microbiol.">
        <title>The Global Catalogue of Microorganisms (GCM) 10K type strain sequencing project: providing services to taxonomists for standard genome sequencing and annotation.</title>
        <authorList>
            <consortium name="The Broad Institute Genomics Platform"/>
            <consortium name="The Broad Institute Genome Sequencing Center for Infectious Disease"/>
            <person name="Wu L."/>
            <person name="Ma J."/>
        </authorList>
    </citation>
    <scope>NUCLEOTIDE SEQUENCE [LARGE SCALE GENOMIC DNA]</scope>
    <source>
        <strain evidence="4">CGMCC 1.16026</strain>
    </source>
</reference>
<feature type="chain" id="PRO_5047068727" evidence="1">
    <location>
        <begin position="28"/>
        <end position="274"/>
    </location>
</feature>
<dbReference type="RefSeq" id="WP_390234002.1">
    <property type="nucleotide sequence ID" value="NZ_JBHSWI010000001.1"/>
</dbReference>
<comment type="caution">
    <text evidence="3">The sequence shown here is derived from an EMBL/GenBank/DDBJ whole genome shotgun (WGS) entry which is preliminary data.</text>
</comment>
<dbReference type="PROSITE" id="PS51257">
    <property type="entry name" value="PROKAR_LIPOPROTEIN"/>
    <property type="match status" value="1"/>
</dbReference>
<dbReference type="Proteomes" id="UP001596391">
    <property type="component" value="Unassembled WGS sequence"/>
</dbReference>
<accession>A0ABW1Z5T1</accession>
<feature type="signal peptide" evidence="1">
    <location>
        <begin position="1"/>
        <end position="27"/>
    </location>
</feature>
<dbReference type="EMBL" id="JBHSWI010000001">
    <property type="protein sequence ID" value="MFC6644774.1"/>
    <property type="molecule type" value="Genomic_DNA"/>
</dbReference>
<organism evidence="3 4">
    <name type="scientific">Granulicella cerasi</name>
    <dbReference type="NCBI Taxonomy" id="741063"/>
    <lineage>
        <taxon>Bacteria</taxon>
        <taxon>Pseudomonadati</taxon>
        <taxon>Acidobacteriota</taxon>
        <taxon>Terriglobia</taxon>
        <taxon>Terriglobales</taxon>
        <taxon>Acidobacteriaceae</taxon>
        <taxon>Granulicella</taxon>
    </lineage>
</organism>
<name>A0ABW1Z5T1_9BACT</name>
<keyword evidence="1" id="KW-0732">Signal</keyword>
<evidence type="ECO:0000313" key="3">
    <source>
        <dbReference type="EMBL" id="MFC6644774.1"/>
    </source>
</evidence>
<gene>
    <name evidence="3" type="ORF">ACFQBQ_04035</name>
</gene>
<keyword evidence="4" id="KW-1185">Reference proteome</keyword>
<evidence type="ECO:0000313" key="4">
    <source>
        <dbReference type="Proteomes" id="UP001596391"/>
    </source>
</evidence>
<proteinExistence type="predicted"/>
<evidence type="ECO:0000259" key="2">
    <source>
        <dbReference type="Pfam" id="PF11412"/>
    </source>
</evidence>
<sequence>MNTRPYRLLQSLLLAFACMFFAVSATAQIQEVGDGTAGPFKAEHLTAELVTLSPQVAAGDHVTIGLLLTLEEKWHVYWVNAGDSGEPPSVKWTLPKGITAGPMQFPPPQRLPLGPFMDYGYEDQVAFPIQIDAAQTLKPGKVHLDAHVNWIVCSDRCIPGKAHLGLDLNIVKGPLPAPPVVGALGQAIGWLPKPLPADEKLMAVYDGKMLALTLTGDDRETDAEFYPFDKEVIANAADQIVEPLDDGVRLRLERAEDLDHAGQYAPCPPCSTAC</sequence>
<feature type="domain" description="Thiol:disulfide interchange protein DsbD N-terminal" evidence="2">
    <location>
        <begin position="54"/>
        <end position="164"/>
    </location>
</feature>